<dbReference type="RefSeq" id="WP_051387645.1">
    <property type="nucleotide sequence ID" value="NZ_CP068053.1"/>
</dbReference>
<sequence length="214" mass="25577">MFKSRQFSVNEQDFLDFKEQIRLLQLDMTIYIWAGESAHEQVGLRYALYLLKECQNIILIHTTQDYTKLFYRPDSQVTFLHMGEMISEDLALIYEKNKEKRVLTQQERNRFTQEWERLAESNDTLRIRKDSHIHSVEEDYYDSFIIKKAKQLHRNQPVKDFLKSSLLVGAVICDLEQYIGDSFIDYRIKQLIKSGTFEIKGNPKAMRFYSIKVR</sequence>
<gene>
    <name evidence="3" type="ORF">I6J18_02845</name>
</gene>
<keyword evidence="4" id="KW-1185">Reference proteome</keyword>
<name>A0A974NN08_PERPY</name>
<dbReference type="EMBL" id="CP068053">
    <property type="protein sequence ID" value="QQT00874.1"/>
    <property type="molecule type" value="Genomic_DNA"/>
</dbReference>
<feature type="domain" description="DUF3658" evidence="2">
    <location>
        <begin position="98"/>
        <end position="209"/>
    </location>
</feature>
<accession>A0A974NN08</accession>
<dbReference type="AlphaFoldDB" id="A0A974NN08"/>
<dbReference type="KEGG" id="ppsr:I6J18_02845"/>
<organism evidence="3 4">
    <name type="scientific">Peribacillus psychrosaccharolyticus</name>
    <name type="common">Bacillus psychrosaccharolyticus</name>
    <dbReference type="NCBI Taxonomy" id="1407"/>
    <lineage>
        <taxon>Bacteria</taxon>
        <taxon>Bacillati</taxon>
        <taxon>Bacillota</taxon>
        <taxon>Bacilli</taxon>
        <taxon>Bacillales</taxon>
        <taxon>Bacillaceae</taxon>
        <taxon>Peribacillus</taxon>
    </lineage>
</organism>
<protein>
    <submittedName>
        <fullName evidence="3">DUF1835 domain-containing protein</fullName>
    </submittedName>
</protein>
<dbReference type="Pfam" id="PF12395">
    <property type="entry name" value="DUF3658"/>
    <property type="match status" value="1"/>
</dbReference>
<proteinExistence type="predicted"/>
<evidence type="ECO:0000313" key="4">
    <source>
        <dbReference type="Proteomes" id="UP000595254"/>
    </source>
</evidence>
<dbReference type="InterPro" id="IPR014973">
    <property type="entry name" value="DUF1835"/>
</dbReference>
<reference evidence="3 4" key="1">
    <citation type="submission" date="2021-01" db="EMBL/GenBank/DDBJ databases">
        <title>FDA dAtabase for Regulatory Grade micrObial Sequences (FDA-ARGOS): Supporting development and validation of Infectious Disease Dx tests.</title>
        <authorList>
            <person name="Nelson B."/>
            <person name="Plummer A."/>
            <person name="Tallon L."/>
            <person name="Sadzewicz L."/>
            <person name="Zhao X."/>
            <person name="Boylan J."/>
            <person name="Ott S."/>
            <person name="Bowen H."/>
            <person name="Vavikolanu K."/>
            <person name="Mehta A."/>
            <person name="Aluvathingal J."/>
            <person name="Nadendla S."/>
            <person name="Myers T."/>
            <person name="Yan Y."/>
            <person name="Sichtig H."/>
        </authorList>
    </citation>
    <scope>NUCLEOTIDE SEQUENCE [LARGE SCALE GENOMIC DNA]</scope>
    <source>
        <strain evidence="3 4">FDAARGOS_1161</strain>
    </source>
</reference>
<evidence type="ECO:0000259" key="2">
    <source>
        <dbReference type="Pfam" id="PF12395"/>
    </source>
</evidence>
<dbReference type="InterPro" id="IPR022123">
    <property type="entry name" value="DUF3658"/>
</dbReference>
<feature type="domain" description="DUF1835" evidence="1">
    <location>
        <begin position="7"/>
        <end position="60"/>
    </location>
</feature>
<dbReference type="Proteomes" id="UP000595254">
    <property type="component" value="Chromosome"/>
</dbReference>
<dbReference type="Pfam" id="PF08874">
    <property type="entry name" value="DUF1835"/>
    <property type="match status" value="1"/>
</dbReference>
<evidence type="ECO:0000313" key="3">
    <source>
        <dbReference type="EMBL" id="QQT00874.1"/>
    </source>
</evidence>
<evidence type="ECO:0000259" key="1">
    <source>
        <dbReference type="Pfam" id="PF08874"/>
    </source>
</evidence>